<keyword evidence="4 5" id="KW-0067">ATP-binding</keyword>
<dbReference type="AlphaFoldDB" id="A0A1T5CR21"/>
<proteinExistence type="predicted"/>
<dbReference type="OrthoDB" id="9809039at2"/>
<dbReference type="EMBL" id="FUZF01000004">
    <property type="protein sequence ID" value="SKB61922.1"/>
    <property type="molecule type" value="Genomic_DNA"/>
</dbReference>
<evidence type="ECO:0000256" key="1">
    <source>
        <dbReference type="ARBA" id="ARBA00022741"/>
    </source>
</evidence>
<dbReference type="SUPFAM" id="SSF52540">
    <property type="entry name" value="P-loop containing nucleoside triphosphate hydrolases"/>
    <property type="match status" value="1"/>
</dbReference>
<keyword evidence="8" id="KW-1185">Reference proteome</keyword>
<dbReference type="GO" id="GO:0003677">
    <property type="term" value="F:DNA binding"/>
    <property type="evidence" value="ECO:0007669"/>
    <property type="project" value="InterPro"/>
</dbReference>
<evidence type="ECO:0000256" key="4">
    <source>
        <dbReference type="ARBA" id="ARBA00022840"/>
    </source>
</evidence>
<dbReference type="GO" id="GO:0005524">
    <property type="term" value="F:ATP binding"/>
    <property type="evidence" value="ECO:0007669"/>
    <property type="project" value="UniProtKB-UniRule"/>
</dbReference>
<keyword evidence="2 5" id="KW-0378">Hydrolase</keyword>
<evidence type="ECO:0000313" key="8">
    <source>
        <dbReference type="Proteomes" id="UP000190150"/>
    </source>
</evidence>
<evidence type="ECO:0000256" key="2">
    <source>
        <dbReference type="ARBA" id="ARBA00022801"/>
    </source>
</evidence>
<dbReference type="GO" id="GO:0005829">
    <property type="term" value="C:cytosol"/>
    <property type="evidence" value="ECO:0007669"/>
    <property type="project" value="TreeGrafter"/>
</dbReference>
<dbReference type="PANTHER" id="PTHR11070">
    <property type="entry name" value="UVRD / RECB / PCRA DNA HELICASE FAMILY MEMBER"/>
    <property type="match status" value="1"/>
</dbReference>
<dbReference type="GO" id="GO:0016787">
    <property type="term" value="F:hydrolase activity"/>
    <property type="evidence" value="ECO:0007669"/>
    <property type="project" value="UniProtKB-UniRule"/>
</dbReference>
<dbReference type="InterPro" id="IPR000212">
    <property type="entry name" value="DNA_helicase_UvrD/REP"/>
</dbReference>
<organism evidence="7 8">
    <name type="scientific">Sphingobacterium nematocida</name>
    <dbReference type="NCBI Taxonomy" id="1513896"/>
    <lineage>
        <taxon>Bacteria</taxon>
        <taxon>Pseudomonadati</taxon>
        <taxon>Bacteroidota</taxon>
        <taxon>Sphingobacteriia</taxon>
        <taxon>Sphingobacteriales</taxon>
        <taxon>Sphingobacteriaceae</taxon>
        <taxon>Sphingobacterium</taxon>
    </lineage>
</organism>
<dbReference type="STRING" id="1513896.SAMN05660841_01537"/>
<dbReference type="Pfam" id="PF13245">
    <property type="entry name" value="AAA_19"/>
    <property type="match status" value="1"/>
</dbReference>
<gene>
    <name evidence="7" type="ORF">SAMN05660841_01537</name>
</gene>
<evidence type="ECO:0000313" key="7">
    <source>
        <dbReference type="EMBL" id="SKB61922.1"/>
    </source>
</evidence>
<keyword evidence="1 5" id="KW-0547">Nucleotide-binding</keyword>
<evidence type="ECO:0000256" key="5">
    <source>
        <dbReference type="PROSITE-ProRule" id="PRU00560"/>
    </source>
</evidence>
<name>A0A1T5CR21_9SPHI</name>
<feature type="binding site" evidence="5">
    <location>
        <begin position="166"/>
        <end position="173"/>
    </location>
    <ligand>
        <name>ATP</name>
        <dbReference type="ChEBI" id="CHEBI:30616"/>
    </ligand>
</feature>
<feature type="domain" description="UvrD-like helicase ATP-binding" evidence="6">
    <location>
        <begin position="145"/>
        <end position="631"/>
    </location>
</feature>
<dbReference type="PROSITE" id="PS51198">
    <property type="entry name" value="UVRD_HELICASE_ATP_BIND"/>
    <property type="match status" value="1"/>
</dbReference>
<dbReference type="RefSeq" id="WP_079642498.1">
    <property type="nucleotide sequence ID" value="NZ_FUZF01000004.1"/>
</dbReference>
<sequence>MFTFASILVTICLVLIGLALRYNYLRSKQHYEDKQQKSDADDIVYHKYLNTHASVIQTIYKQILPFTDSYCSNNELAQKVAYIERKLPSITFKKNIHLDNSLSSSYQAIRTYVTHGEKLRIAHNTSFLEREKNRSKKYFQTLLSHPLDKQQVDAILHDDDNTLVIAGAGCGKTTTVQAKIAYLLYNKLAKPTDILVLSFAKKNADDLKEKLAHLGINCRTFHALAYQIIKDGESEPAILPPNEVERTIIDIHHRMCTDKTYLSSFNDFVLNGLRPILNNSEFKNDAAYIDYLKDSDFESIQGLLAKRRFLMHGHDKSMVGEFVKNGEHCYIANFLFLHDIPYSYETPFFVSLREEEKAALDKQLKRYKPTFTIYLNGYDAQRIKTCPFPQDHLIFIDHLPTAEYKDTLIWSDDLHESYRSRYIKSYAHEFKEKTIEETLISHLSKYGVPLRRKSNEDIYKILEEAYGKEIDAVLKLIQTFITLFKSSGQTFDRLIQSNSQQFRQDGELQNRNEQFFDIVHRIQLAYQERLKFLKKVDFDDLIHSATLKVKNNRYQHAYKYIIVDEFQDLSINRCKLLLALKKQRYCKLFAVGDDWQSIYRFSGSDLTLFNQFGEFFGHTVVRKIENTYRFAEPMISISSRFILKNPYQIEKTLRNPGNRKTEVFFEYTQDNISHLNQDLLHVLQKLYAQYGQKLQHKSMLLLGRYQHDINRIQDAPDVKVSKKHSYIEIHSLLRDIQIDRHGNTVRNNQLQLDKKIDFQTVHSAKGLEADIVILINCESGKYGFPAELSDDKVLNLLLSGDDQYPNSEERRVFYVAMTRAKEKFYFLLNRNKQSKFIRELHLDHVGPLASPSQQCERCGGELRFIKNISNKICTSQMYGCTNFRYGCDYTTFRKTTAVNAVVDNDSY</sequence>
<evidence type="ECO:0000259" key="6">
    <source>
        <dbReference type="PROSITE" id="PS51198"/>
    </source>
</evidence>
<dbReference type="InterPro" id="IPR014016">
    <property type="entry name" value="UvrD-like_ATP-bd"/>
</dbReference>
<dbReference type="InterPro" id="IPR027417">
    <property type="entry name" value="P-loop_NTPase"/>
</dbReference>
<evidence type="ECO:0000256" key="3">
    <source>
        <dbReference type="ARBA" id="ARBA00022806"/>
    </source>
</evidence>
<dbReference type="GO" id="GO:0000725">
    <property type="term" value="P:recombinational repair"/>
    <property type="evidence" value="ECO:0007669"/>
    <property type="project" value="TreeGrafter"/>
</dbReference>
<dbReference type="Proteomes" id="UP000190150">
    <property type="component" value="Unassembled WGS sequence"/>
</dbReference>
<reference evidence="8" key="1">
    <citation type="submission" date="2017-02" db="EMBL/GenBank/DDBJ databases">
        <authorList>
            <person name="Varghese N."/>
            <person name="Submissions S."/>
        </authorList>
    </citation>
    <scope>NUCLEOTIDE SEQUENCE [LARGE SCALE GENOMIC DNA]</scope>
    <source>
        <strain evidence="8">DSM 24091</strain>
    </source>
</reference>
<keyword evidence="3 5" id="KW-0347">Helicase</keyword>
<dbReference type="GO" id="GO:0043138">
    <property type="term" value="F:3'-5' DNA helicase activity"/>
    <property type="evidence" value="ECO:0007669"/>
    <property type="project" value="TreeGrafter"/>
</dbReference>
<accession>A0A1T5CR21</accession>
<protein>
    <submittedName>
        <fullName evidence="7">DNA helicase-4</fullName>
    </submittedName>
</protein>
<dbReference type="PANTHER" id="PTHR11070:SF63">
    <property type="entry name" value="DNA HELICASE IV"/>
    <property type="match status" value="1"/>
</dbReference>
<dbReference type="Gene3D" id="3.40.50.300">
    <property type="entry name" value="P-loop containing nucleotide triphosphate hydrolases"/>
    <property type="match status" value="3"/>
</dbReference>